<dbReference type="EMBL" id="AWSV01000089">
    <property type="protein sequence ID" value="ERI85518.1"/>
    <property type="molecule type" value="Genomic_DNA"/>
</dbReference>
<sequence length="47" mass="5463">MILYSDKLLFKVGSSGKKRLLISKLNRLFLESNELYAEKCYSFALCK</sequence>
<protein>
    <submittedName>
        <fullName evidence="1">Uncharacterized protein</fullName>
    </submittedName>
</protein>
<reference evidence="1 2" key="1">
    <citation type="submission" date="2013-08" db="EMBL/GenBank/DDBJ databases">
        <authorList>
            <person name="Weinstock G."/>
            <person name="Sodergren E."/>
            <person name="Wylie T."/>
            <person name="Fulton L."/>
            <person name="Fulton R."/>
            <person name="Fronick C."/>
            <person name="O'Laughlin M."/>
            <person name="Godfrey J."/>
            <person name="Miner T."/>
            <person name="Herter B."/>
            <person name="Appelbaum E."/>
            <person name="Cordes M."/>
            <person name="Lek S."/>
            <person name="Wollam A."/>
            <person name="Pepin K.H."/>
            <person name="Palsikar V.B."/>
            <person name="Mitreva M."/>
            <person name="Wilson R.K."/>
        </authorList>
    </citation>
    <scope>NUCLEOTIDE SEQUENCE [LARGE SCALE GENOMIC DNA]</scope>
    <source>
        <strain evidence="1 2">F0041</strain>
    </source>
</reference>
<gene>
    <name evidence="1" type="ORF">HMPREF1981_01693</name>
</gene>
<comment type="caution">
    <text evidence="1">The sequence shown here is derived from an EMBL/GenBank/DDBJ whole genome shotgun (WGS) entry which is preliminary data.</text>
</comment>
<dbReference type="HOGENOM" id="CLU_3164827_0_0_10"/>
<organism evidence="1 2">
    <name type="scientific">Bacteroides pyogenes F0041</name>
    <dbReference type="NCBI Taxonomy" id="1321819"/>
    <lineage>
        <taxon>Bacteria</taxon>
        <taxon>Pseudomonadati</taxon>
        <taxon>Bacteroidota</taxon>
        <taxon>Bacteroidia</taxon>
        <taxon>Bacteroidales</taxon>
        <taxon>Bacteroidaceae</taxon>
        <taxon>Bacteroides</taxon>
    </lineage>
</organism>
<proteinExistence type="predicted"/>
<name>U2CN73_9BACE</name>
<accession>U2CN73</accession>
<evidence type="ECO:0000313" key="2">
    <source>
        <dbReference type="Proteomes" id="UP000016496"/>
    </source>
</evidence>
<dbReference type="AlphaFoldDB" id="U2CN73"/>
<evidence type="ECO:0000313" key="1">
    <source>
        <dbReference type="EMBL" id="ERI85518.1"/>
    </source>
</evidence>
<dbReference type="PATRIC" id="fig|1321819.3.peg.1554"/>
<dbReference type="Proteomes" id="UP000016496">
    <property type="component" value="Unassembled WGS sequence"/>
</dbReference>